<keyword evidence="1" id="KW-1133">Transmembrane helix</keyword>
<dbReference type="PANTHER" id="PTHR35519:SF2">
    <property type="entry name" value="PH DOMAIN PROTEIN"/>
    <property type="match status" value="1"/>
</dbReference>
<dbReference type="Pfam" id="PF13430">
    <property type="entry name" value="DUF4112"/>
    <property type="match status" value="1"/>
</dbReference>
<evidence type="ECO:0000313" key="3">
    <source>
        <dbReference type="Proteomes" id="UP000479293"/>
    </source>
</evidence>
<organism evidence="2 3">
    <name type="scientific">Salmonirosea aquatica</name>
    <dbReference type="NCBI Taxonomy" id="2654236"/>
    <lineage>
        <taxon>Bacteria</taxon>
        <taxon>Pseudomonadati</taxon>
        <taxon>Bacteroidota</taxon>
        <taxon>Cytophagia</taxon>
        <taxon>Cytophagales</taxon>
        <taxon>Spirosomataceae</taxon>
        <taxon>Salmonirosea</taxon>
    </lineage>
</organism>
<dbReference type="EMBL" id="WHLY01000002">
    <property type="protein sequence ID" value="MPR33253.1"/>
    <property type="molecule type" value="Genomic_DNA"/>
</dbReference>
<dbReference type="AlphaFoldDB" id="A0A7C9FXQ8"/>
<dbReference type="PANTHER" id="PTHR35519">
    <property type="entry name" value="MEMBRANE PROTEINS"/>
    <property type="match status" value="1"/>
</dbReference>
<keyword evidence="1" id="KW-0472">Membrane</keyword>
<comment type="caution">
    <text evidence="2">The sequence shown here is derived from an EMBL/GenBank/DDBJ whole genome shotgun (WGS) entry which is preliminary data.</text>
</comment>
<accession>A0A7C9FXQ8</accession>
<feature type="transmembrane region" description="Helical" evidence="1">
    <location>
        <begin position="39"/>
        <end position="63"/>
    </location>
</feature>
<proteinExistence type="predicted"/>
<keyword evidence="3" id="KW-1185">Reference proteome</keyword>
<dbReference type="Proteomes" id="UP000479293">
    <property type="component" value="Unassembled WGS sequence"/>
</dbReference>
<dbReference type="InterPro" id="IPR025187">
    <property type="entry name" value="DUF4112"/>
</dbReference>
<name>A0A7C9FXQ8_9BACT</name>
<evidence type="ECO:0000256" key="1">
    <source>
        <dbReference type="SAM" id="Phobius"/>
    </source>
</evidence>
<reference evidence="2 3" key="1">
    <citation type="submission" date="2019-10" db="EMBL/GenBank/DDBJ databases">
        <title>Draft Genome Sequence of Cytophagaceae sp. SJW1-29.</title>
        <authorList>
            <person name="Choi A."/>
        </authorList>
    </citation>
    <scope>NUCLEOTIDE SEQUENCE [LARGE SCALE GENOMIC DNA]</scope>
    <source>
        <strain evidence="2 3">SJW1-29</strain>
    </source>
</reference>
<sequence length="153" mass="16785">MQAVSKQKSAISHVESMAKWMDSRFTIPGTNIRFGFDALIGLIPGAGDFATLLISGYMVSILARNGASGFVLARMALNIVIDALLGSIPLIGDIFDVAFKANVRNVKLMQEHYVEGRHKGGAWKIVVPIMLLLILLVGALAWLSYKFFVWVFD</sequence>
<feature type="transmembrane region" description="Helical" evidence="1">
    <location>
        <begin position="125"/>
        <end position="145"/>
    </location>
</feature>
<feature type="transmembrane region" description="Helical" evidence="1">
    <location>
        <begin position="75"/>
        <end position="99"/>
    </location>
</feature>
<protein>
    <submittedName>
        <fullName evidence="2">DUF4112 domain-containing protein</fullName>
    </submittedName>
</protein>
<gene>
    <name evidence="2" type="ORF">GBK04_07745</name>
</gene>
<evidence type="ECO:0000313" key="2">
    <source>
        <dbReference type="EMBL" id="MPR33253.1"/>
    </source>
</evidence>
<keyword evidence="1" id="KW-0812">Transmembrane</keyword>
<dbReference type="RefSeq" id="WP_152758355.1">
    <property type="nucleotide sequence ID" value="NZ_WHLY01000002.1"/>
</dbReference>